<dbReference type="Proteomes" id="UP000324222">
    <property type="component" value="Unassembled WGS sequence"/>
</dbReference>
<keyword evidence="2" id="KW-1185">Reference proteome</keyword>
<evidence type="ECO:0000313" key="1">
    <source>
        <dbReference type="EMBL" id="MPC10863.1"/>
    </source>
</evidence>
<dbReference type="AlphaFoldDB" id="A0A5B7CTR4"/>
<comment type="caution">
    <text evidence="1">The sequence shown here is derived from an EMBL/GenBank/DDBJ whole genome shotgun (WGS) entry which is preliminary data.</text>
</comment>
<protein>
    <submittedName>
        <fullName evidence="1">Uncharacterized protein</fullName>
    </submittedName>
</protein>
<organism evidence="1 2">
    <name type="scientific">Portunus trituberculatus</name>
    <name type="common">Swimming crab</name>
    <name type="synonym">Neptunus trituberculatus</name>
    <dbReference type="NCBI Taxonomy" id="210409"/>
    <lineage>
        <taxon>Eukaryota</taxon>
        <taxon>Metazoa</taxon>
        <taxon>Ecdysozoa</taxon>
        <taxon>Arthropoda</taxon>
        <taxon>Crustacea</taxon>
        <taxon>Multicrustacea</taxon>
        <taxon>Malacostraca</taxon>
        <taxon>Eumalacostraca</taxon>
        <taxon>Eucarida</taxon>
        <taxon>Decapoda</taxon>
        <taxon>Pleocyemata</taxon>
        <taxon>Brachyura</taxon>
        <taxon>Eubrachyura</taxon>
        <taxon>Portunoidea</taxon>
        <taxon>Portunidae</taxon>
        <taxon>Portuninae</taxon>
        <taxon>Portunus</taxon>
    </lineage>
</organism>
<proteinExistence type="predicted"/>
<sequence length="98" mass="10602">MTHNFPGDAKPQTPMLRFKSRQQQHLVSCRVRETVEACLGDLQPLGDSGSQHKMAVLPAAPSGGRQGVSSVAVSPLSSVVRWRAAAATRCRTTENYIL</sequence>
<reference evidence="1 2" key="1">
    <citation type="submission" date="2019-05" db="EMBL/GenBank/DDBJ databases">
        <title>Another draft genome of Portunus trituberculatus and its Hox gene families provides insights of decapod evolution.</title>
        <authorList>
            <person name="Jeong J.-H."/>
            <person name="Song I."/>
            <person name="Kim S."/>
            <person name="Choi T."/>
            <person name="Kim D."/>
            <person name="Ryu S."/>
            <person name="Kim W."/>
        </authorList>
    </citation>
    <scope>NUCLEOTIDE SEQUENCE [LARGE SCALE GENOMIC DNA]</scope>
    <source>
        <tissue evidence="1">Muscle</tissue>
    </source>
</reference>
<gene>
    <name evidence="1" type="ORF">E2C01_003507</name>
</gene>
<dbReference type="EMBL" id="VSRR010000134">
    <property type="protein sequence ID" value="MPC10863.1"/>
    <property type="molecule type" value="Genomic_DNA"/>
</dbReference>
<evidence type="ECO:0000313" key="2">
    <source>
        <dbReference type="Proteomes" id="UP000324222"/>
    </source>
</evidence>
<name>A0A5B7CTR4_PORTR</name>
<accession>A0A5B7CTR4</accession>